<gene>
    <name evidence="7" type="ORF">CT0861_10343</name>
</gene>
<reference evidence="7 8" key="1">
    <citation type="submission" date="2015-06" db="EMBL/GenBank/DDBJ databases">
        <title>Survival trade-offs in plant roots during colonization by closely related pathogenic and mutualistic fungi.</title>
        <authorList>
            <person name="Hacquard S."/>
            <person name="Kracher B."/>
            <person name="Hiruma K."/>
            <person name="Weinman A."/>
            <person name="Muench P."/>
            <person name="Garrido Oter R."/>
            <person name="Ver Loren van Themaat E."/>
            <person name="Dallerey J.-F."/>
            <person name="Damm U."/>
            <person name="Henrissat B."/>
            <person name="Lespinet O."/>
            <person name="Thon M."/>
            <person name="Kemen E."/>
            <person name="McHardy A.C."/>
            <person name="Schulze-Lefert P."/>
            <person name="O'Connell R.J."/>
        </authorList>
    </citation>
    <scope>NUCLEOTIDE SEQUENCE [LARGE SCALE GENOMIC DNA]</scope>
    <source>
        <strain evidence="7 8">0861</strain>
    </source>
</reference>
<name>A0A166P242_9PEZI</name>
<dbReference type="Pfam" id="PF00082">
    <property type="entry name" value="Peptidase_S8"/>
    <property type="match status" value="1"/>
</dbReference>
<evidence type="ECO:0000256" key="3">
    <source>
        <dbReference type="ARBA" id="ARBA00022801"/>
    </source>
</evidence>
<evidence type="ECO:0000256" key="5">
    <source>
        <dbReference type="PROSITE-ProRule" id="PRU01240"/>
    </source>
</evidence>
<dbReference type="SUPFAM" id="SSF52743">
    <property type="entry name" value="Subtilisin-like"/>
    <property type="match status" value="1"/>
</dbReference>
<dbReference type="InterPro" id="IPR000209">
    <property type="entry name" value="Peptidase_S8/S53_dom"/>
</dbReference>
<dbReference type="InterPro" id="IPR036852">
    <property type="entry name" value="Peptidase_S8/S53_dom_sf"/>
</dbReference>
<organism evidence="7 8">
    <name type="scientific">Colletotrichum tofieldiae</name>
    <dbReference type="NCBI Taxonomy" id="708197"/>
    <lineage>
        <taxon>Eukaryota</taxon>
        <taxon>Fungi</taxon>
        <taxon>Dikarya</taxon>
        <taxon>Ascomycota</taxon>
        <taxon>Pezizomycotina</taxon>
        <taxon>Sordariomycetes</taxon>
        <taxon>Hypocreomycetidae</taxon>
        <taxon>Glomerellales</taxon>
        <taxon>Glomerellaceae</taxon>
        <taxon>Colletotrichum</taxon>
        <taxon>Colletotrichum spaethianum species complex</taxon>
    </lineage>
</organism>
<dbReference type="PANTHER" id="PTHR43399">
    <property type="entry name" value="SUBTILISIN-RELATED"/>
    <property type="match status" value="1"/>
</dbReference>
<protein>
    <submittedName>
        <fullName evidence="7">Kp-43 peptidase serine peptidase</fullName>
    </submittedName>
</protein>
<keyword evidence="3" id="KW-0378">Hydrolase</keyword>
<dbReference type="PANTHER" id="PTHR43399:SF4">
    <property type="entry name" value="CELL WALL-ASSOCIATED PROTEASE"/>
    <property type="match status" value="1"/>
</dbReference>
<sequence length="213" mass="22880">MKPDVVAPGSMILSAKTRAASITVKENFGVSTDPLWYFNTGTSMATPLVAGCAAVLRQALIESKASASPSAALIKAMLINGARDMGRRREEQGFGRVDLSNSVIVKGETKNRDFIEGQLTEEVGEDEVDHQFTLSKYMGDTAAKGMLKITLVWTDVADAVLQHEVILRVTVNYDNKIETKSGTLNGPDGGSVVNAVGQVLWENLPRDAIVTVI</sequence>
<comment type="caution">
    <text evidence="7">The sequence shown here is derived from an EMBL/GenBank/DDBJ whole genome shotgun (WGS) entry which is preliminary data.</text>
</comment>
<dbReference type="Proteomes" id="UP000076552">
    <property type="component" value="Unassembled WGS sequence"/>
</dbReference>
<evidence type="ECO:0000313" key="7">
    <source>
        <dbReference type="EMBL" id="KZL66307.1"/>
    </source>
</evidence>
<dbReference type="InterPro" id="IPR023828">
    <property type="entry name" value="Peptidase_S8_Ser-AS"/>
</dbReference>
<feature type="non-terminal residue" evidence="7">
    <location>
        <position position="213"/>
    </location>
</feature>
<comment type="caution">
    <text evidence="5">Lacks conserved residue(s) required for the propagation of feature annotation.</text>
</comment>
<keyword evidence="8" id="KW-1185">Reference proteome</keyword>
<evidence type="ECO:0000256" key="2">
    <source>
        <dbReference type="ARBA" id="ARBA00022670"/>
    </source>
</evidence>
<dbReference type="EMBL" id="LFIV01000182">
    <property type="protein sequence ID" value="KZL66307.1"/>
    <property type="molecule type" value="Genomic_DNA"/>
</dbReference>
<feature type="domain" description="Peptidase S8/S53" evidence="6">
    <location>
        <begin position="1"/>
        <end position="95"/>
    </location>
</feature>
<evidence type="ECO:0000259" key="6">
    <source>
        <dbReference type="Pfam" id="PF00082"/>
    </source>
</evidence>
<keyword evidence="2" id="KW-0645">Protease</keyword>
<accession>A0A166P242</accession>
<proteinExistence type="inferred from homology"/>
<evidence type="ECO:0000313" key="8">
    <source>
        <dbReference type="Proteomes" id="UP000076552"/>
    </source>
</evidence>
<dbReference type="Gene3D" id="3.40.50.200">
    <property type="entry name" value="Peptidase S8/S53 domain"/>
    <property type="match status" value="1"/>
</dbReference>
<dbReference type="AlphaFoldDB" id="A0A166P242"/>
<dbReference type="GO" id="GO:0004252">
    <property type="term" value="F:serine-type endopeptidase activity"/>
    <property type="evidence" value="ECO:0007669"/>
    <property type="project" value="InterPro"/>
</dbReference>
<keyword evidence="4" id="KW-0720">Serine protease</keyword>
<dbReference type="STRING" id="708197.A0A166P242"/>
<dbReference type="PROSITE" id="PS00138">
    <property type="entry name" value="SUBTILASE_SER"/>
    <property type="match status" value="1"/>
</dbReference>
<dbReference type="InterPro" id="IPR051048">
    <property type="entry name" value="Peptidase_S8/S53_subtilisin"/>
</dbReference>
<dbReference type="GO" id="GO:0006508">
    <property type="term" value="P:proteolysis"/>
    <property type="evidence" value="ECO:0007669"/>
    <property type="project" value="UniProtKB-KW"/>
</dbReference>
<evidence type="ECO:0000256" key="4">
    <source>
        <dbReference type="ARBA" id="ARBA00022825"/>
    </source>
</evidence>
<comment type="similarity">
    <text evidence="1 5">Belongs to the peptidase S8 family.</text>
</comment>
<dbReference type="PROSITE" id="PS51892">
    <property type="entry name" value="SUBTILASE"/>
    <property type="match status" value="1"/>
</dbReference>
<evidence type="ECO:0000256" key="1">
    <source>
        <dbReference type="ARBA" id="ARBA00011073"/>
    </source>
</evidence>